<dbReference type="EMBL" id="CP148074">
    <property type="protein sequence ID" value="WXL26590.1"/>
    <property type="molecule type" value="Genomic_DNA"/>
</dbReference>
<accession>A0ABZ2RJJ1</accession>
<evidence type="ECO:0000313" key="1">
    <source>
        <dbReference type="EMBL" id="WXL26590.1"/>
    </source>
</evidence>
<gene>
    <name evidence="1" type="ORF">WG219_03685</name>
</gene>
<reference evidence="1 2" key="1">
    <citation type="submission" date="2024-03" db="EMBL/GenBank/DDBJ databases">
        <title>Complete genome of BD2.</title>
        <authorList>
            <person name="Cao G."/>
        </authorList>
    </citation>
    <scope>NUCLEOTIDE SEQUENCE [LARGE SCALE GENOMIC DNA]</scope>
    <source>
        <strain evidence="1 2">BD2</strain>
    </source>
</reference>
<sequence length="114" mass="12487">MRIEGGTTRLITTLTASLPASRIHLCTEVVAAYLDENGAALRLSPHRAFVPAFAASTSQLLPGAKTGAGFWVWSRWLRTLLVVVLRRRLSRKRLSAQSKMSVPRSVTAQLMARG</sequence>
<organism evidence="1 2">
    <name type="scientific">Ectopseudomonas mendocina</name>
    <name type="common">Pseudomonas mendocina</name>
    <dbReference type="NCBI Taxonomy" id="300"/>
    <lineage>
        <taxon>Bacteria</taxon>
        <taxon>Pseudomonadati</taxon>
        <taxon>Pseudomonadota</taxon>
        <taxon>Gammaproteobacteria</taxon>
        <taxon>Pseudomonadales</taxon>
        <taxon>Pseudomonadaceae</taxon>
        <taxon>Ectopseudomonas</taxon>
    </lineage>
</organism>
<name>A0ABZ2RJJ1_ECTME</name>
<keyword evidence="2" id="KW-1185">Reference proteome</keyword>
<evidence type="ECO:0000313" key="2">
    <source>
        <dbReference type="Proteomes" id="UP001476583"/>
    </source>
</evidence>
<dbReference type="Proteomes" id="UP001476583">
    <property type="component" value="Chromosome"/>
</dbReference>
<protein>
    <submittedName>
        <fullName evidence="1">Uncharacterized protein</fullName>
    </submittedName>
</protein>
<proteinExistence type="predicted"/>